<dbReference type="CDD" id="cd01449">
    <property type="entry name" value="TST_Repeat_2"/>
    <property type="match status" value="1"/>
</dbReference>
<dbReference type="PANTHER" id="PTHR11364">
    <property type="entry name" value="THIOSULFATE SULFERTANSFERASE"/>
    <property type="match status" value="1"/>
</dbReference>
<evidence type="ECO:0000313" key="5">
    <source>
        <dbReference type="EMBL" id="MBE9396629.1"/>
    </source>
</evidence>
<dbReference type="CDD" id="cd01448">
    <property type="entry name" value="TST_Repeat_1"/>
    <property type="match status" value="1"/>
</dbReference>
<accession>A0A8J7JYN1</accession>
<comment type="caution">
    <text evidence="5">The sequence shown here is derived from an EMBL/GenBank/DDBJ whole genome shotgun (WGS) entry which is preliminary data.</text>
</comment>
<dbReference type="InterPro" id="IPR045078">
    <property type="entry name" value="TST/MPST-like"/>
</dbReference>
<dbReference type="SUPFAM" id="SSF52821">
    <property type="entry name" value="Rhodanese/Cell cycle control phosphatase"/>
    <property type="match status" value="2"/>
</dbReference>
<keyword evidence="6" id="KW-1185">Reference proteome</keyword>
<evidence type="ECO:0000256" key="1">
    <source>
        <dbReference type="ARBA" id="ARBA00022679"/>
    </source>
</evidence>
<dbReference type="AlphaFoldDB" id="A0A8J7JYN1"/>
<dbReference type="RefSeq" id="WP_193952187.1">
    <property type="nucleotide sequence ID" value="NZ_JADEYS010000004.1"/>
</dbReference>
<dbReference type="FunFam" id="3.40.250.10:FF:000035">
    <property type="entry name" value="Thiosulfate sulfurtransferase"/>
    <property type="match status" value="1"/>
</dbReference>
<dbReference type="PANTHER" id="PTHR11364:SF27">
    <property type="entry name" value="SULFURTRANSFERASE"/>
    <property type="match status" value="1"/>
</dbReference>
<evidence type="ECO:0000256" key="2">
    <source>
        <dbReference type="ARBA" id="ARBA00022737"/>
    </source>
</evidence>
<dbReference type="GO" id="GO:0004792">
    <property type="term" value="F:thiosulfate-cyanide sulfurtransferase activity"/>
    <property type="evidence" value="ECO:0007669"/>
    <property type="project" value="InterPro"/>
</dbReference>
<evidence type="ECO:0000259" key="4">
    <source>
        <dbReference type="PROSITE" id="PS50206"/>
    </source>
</evidence>
<evidence type="ECO:0000313" key="6">
    <source>
        <dbReference type="Proteomes" id="UP000640333"/>
    </source>
</evidence>
<feature type="domain" description="Rhodanese" evidence="4">
    <location>
        <begin position="16"/>
        <end position="135"/>
    </location>
</feature>
<name>A0A8J7JYN1_9GAMM</name>
<dbReference type="InterPro" id="IPR001307">
    <property type="entry name" value="Thiosulphate_STrfase_CS"/>
</dbReference>
<dbReference type="PROSITE" id="PS00683">
    <property type="entry name" value="RHODANESE_2"/>
    <property type="match status" value="1"/>
</dbReference>
<dbReference type="Pfam" id="PF00581">
    <property type="entry name" value="Rhodanese"/>
    <property type="match status" value="2"/>
</dbReference>
<proteinExistence type="predicted"/>
<keyword evidence="1 3" id="KW-0808">Transferase</keyword>
<gene>
    <name evidence="5" type="ORF">IOQ59_05065</name>
</gene>
<organism evidence="5 6">
    <name type="scientific">Pontibacterium sinense</name>
    <dbReference type="NCBI Taxonomy" id="2781979"/>
    <lineage>
        <taxon>Bacteria</taxon>
        <taxon>Pseudomonadati</taxon>
        <taxon>Pseudomonadota</taxon>
        <taxon>Gammaproteobacteria</taxon>
        <taxon>Oceanospirillales</taxon>
        <taxon>Oceanospirillaceae</taxon>
        <taxon>Pontibacterium</taxon>
    </lineage>
</organism>
<reference evidence="5" key="1">
    <citation type="submission" date="2020-10" db="EMBL/GenBank/DDBJ databases">
        <title>Bacterium isolated from coastal waters sediment.</title>
        <authorList>
            <person name="Chen R.-J."/>
            <person name="Lu D.-C."/>
            <person name="Zhu K.-L."/>
            <person name="Du Z.-J."/>
        </authorList>
    </citation>
    <scope>NUCLEOTIDE SEQUENCE</scope>
    <source>
        <strain evidence="5">N1Y112</strain>
    </source>
</reference>
<protein>
    <recommendedName>
        <fullName evidence="3">Sulfurtransferase</fullName>
    </recommendedName>
</protein>
<keyword evidence="2" id="KW-0677">Repeat</keyword>
<evidence type="ECO:0000256" key="3">
    <source>
        <dbReference type="RuleBase" id="RU000507"/>
    </source>
</evidence>
<dbReference type="Gene3D" id="3.40.250.10">
    <property type="entry name" value="Rhodanese-like domain"/>
    <property type="match status" value="2"/>
</dbReference>
<dbReference type="InterPro" id="IPR036873">
    <property type="entry name" value="Rhodanese-like_dom_sf"/>
</dbReference>
<sequence>MYNTLITAIELNTLISDSSVLILDCRFSLADIDYGQRVYNEGHLPGAVFMHLDDDLSSPILPTTGRHPLPDVDKLSAKLQQSGLKKDQQVVVYDDCGGAMAARTWWLLRYLGHDAVALLDGGFPQWAAQGCAVSQDVVEPEEGDFIPQLRASMNMPVDDVIRETSKAHIALIDARSAERYRGDQEPIDPVAGHIPGALNRPLTDNLQDGCFKSAEQLSEEWRALLDGRAADTVVHYCGSGVTACHNLLSMEVAGLSGARIYAGSWSEWIRDPARPVSTGE</sequence>
<dbReference type="SMART" id="SM00450">
    <property type="entry name" value="RHOD"/>
    <property type="match status" value="2"/>
</dbReference>
<dbReference type="EMBL" id="JADEYS010000004">
    <property type="protein sequence ID" value="MBE9396629.1"/>
    <property type="molecule type" value="Genomic_DNA"/>
</dbReference>
<dbReference type="PROSITE" id="PS50206">
    <property type="entry name" value="RHODANESE_3"/>
    <property type="match status" value="2"/>
</dbReference>
<feature type="domain" description="Rhodanese" evidence="4">
    <location>
        <begin position="165"/>
        <end position="277"/>
    </location>
</feature>
<dbReference type="Proteomes" id="UP000640333">
    <property type="component" value="Unassembled WGS sequence"/>
</dbReference>
<dbReference type="InterPro" id="IPR001763">
    <property type="entry name" value="Rhodanese-like_dom"/>
</dbReference>